<reference evidence="4" key="1">
    <citation type="submission" date="2012-02" db="EMBL/GenBank/DDBJ databases">
        <title>The complete genome of Echinicola vietnamensis DSM 17526.</title>
        <authorList>
            <person name="Lucas S."/>
            <person name="Copeland A."/>
            <person name="Lapidus A."/>
            <person name="Glavina del Rio T."/>
            <person name="Dalin E."/>
            <person name="Tice H."/>
            <person name="Bruce D."/>
            <person name="Goodwin L."/>
            <person name="Pitluck S."/>
            <person name="Peters L."/>
            <person name="Ovchinnikova G."/>
            <person name="Teshima H."/>
            <person name="Kyrpides N."/>
            <person name="Mavromatis K."/>
            <person name="Ivanova N."/>
            <person name="Brettin T."/>
            <person name="Detter J.C."/>
            <person name="Han C."/>
            <person name="Larimer F."/>
            <person name="Land M."/>
            <person name="Hauser L."/>
            <person name="Markowitz V."/>
            <person name="Cheng J.-F."/>
            <person name="Hugenholtz P."/>
            <person name="Woyke T."/>
            <person name="Wu D."/>
            <person name="Brambilla E."/>
            <person name="Klenk H.-P."/>
            <person name="Eisen J.A."/>
        </authorList>
    </citation>
    <scope>NUCLEOTIDE SEQUENCE [LARGE SCALE GENOMIC DNA]</scope>
    <source>
        <strain evidence="4">DSM 17526 / LMG 23754 / KMM 6221</strain>
    </source>
</reference>
<dbReference type="Proteomes" id="UP000010796">
    <property type="component" value="Chromosome"/>
</dbReference>
<protein>
    <recommendedName>
        <fullName evidence="2">YcxB-like C-terminal domain-containing protein</fullName>
    </recommendedName>
</protein>
<dbReference type="HOGENOM" id="CLU_1472983_0_0_10"/>
<gene>
    <name evidence="3" type="ordered locus">Echvi_1020</name>
</gene>
<dbReference type="Pfam" id="PF14317">
    <property type="entry name" value="YcxB"/>
    <property type="match status" value="1"/>
</dbReference>
<dbReference type="OrthoDB" id="1352552at2"/>
<evidence type="ECO:0000256" key="1">
    <source>
        <dbReference type="SAM" id="Phobius"/>
    </source>
</evidence>
<dbReference type="AlphaFoldDB" id="L0FX03"/>
<evidence type="ECO:0000259" key="2">
    <source>
        <dbReference type="Pfam" id="PF14317"/>
    </source>
</evidence>
<dbReference type="eggNOG" id="ENOG502ZAHP">
    <property type="taxonomic scope" value="Bacteria"/>
</dbReference>
<feature type="transmembrane region" description="Helical" evidence="1">
    <location>
        <begin position="27"/>
        <end position="44"/>
    </location>
</feature>
<organism evidence="3 4">
    <name type="scientific">Echinicola vietnamensis (strain DSM 17526 / LMG 23754 / KMM 6221)</name>
    <dbReference type="NCBI Taxonomy" id="926556"/>
    <lineage>
        <taxon>Bacteria</taxon>
        <taxon>Pseudomonadati</taxon>
        <taxon>Bacteroidota</taxon>
        <taxon>Cytophagia</taxon>
        <taxon>Cytophagales</taxon>
        <taxon>Cyclobacteriaceae</taxon>
        <taxon>Echinicola</taxon>
    </lineage>
</organism>
<accession>L0FX03</accession>
<keyword evidence="4" id="KW-1185">Reference proteome</keyword>
<dbReference type="KEGG" id="evi:Echvi_1020"/>
<proteinExistence type="predicted"/>
<evidence type="ECO:0000313" key="3">
    <source>
        <dbReference type="EMBL" id="AGA77291.1"/>
    </source>
</evidence>
<dbReference type="EMBL" id="CP003346">
    <property type="protein sequence ID" value="AGA77291.1"/>
    <property type="molecule type" value="Genomic_DNA"/>
</dbReference>
<dbReference type="InterPro" id="IPR025588">
    <property type="entry name" value="YcxB-like_C"/>
</dbReference>
<dbReference type="RefSeq" id="WP_015264855.1">
    <property type="nucleotide sequence ID" value="NC_019904.1"/>
</dbReference>
<dbReference type="STRING" id="926556.Echvi_1020"/>
<sequence length="158" mass="18635">MIVKTKKYKLETGTYVKLGMKNVLREQWWVVLIAIAIGCGYFWIASWWWISMAFVALLLYLLFWVIQFAGVSQMEQNKVMFEKLAYEIDSRQILMKINTKQGMPINWGMIKKAEINKDAFVLIMSKAQFVHLPFKIFNTENERKFIETILKRKGLVQG</sequence>
<keyword evidence="1" id="KW-0812">Transmembrane</keyword>
<keyword evidence="1" id="KW-1133">Transmembrane helix</keyword>
<dbReference type="PATRIC" id="fig|926556.3.peg.1058"/>
<evidence type="ECO:0000313" key="4">
    <source>
        <dbReference type="Proteomes" id="UP000010796"/>
    </source>
</evidence>
<keyword evidence="1" id="KW-0472">Membrane</keyword>
<name>L0FX03_ECHVK</name>
<feature type="transmembrane region" description="Helical" evidence="1">
    <location>
        <begin position="50"/>
        <end position="71"/>
    </location>
</feature>
<feature type="domain" description="YcxB-like C-terminal" evidence="2">
    <location>
        <begin position="92"/>
        <end position="148"/>
    </location>
</feature>